<accession>A0A1V8SQM3</accession>
<name>A0A1V8SQM3_9PEZI</name>
<evidence type="ECO:0000256" key="1">
    <source>
        <dbReference type="SAM" id="SignalP"/>
    </source>
</evidence>
<evidence type="ECO:0000313" key="2">
    <source>
        <dbReference type="EMBL" id="OQO01370.1"/>
    </source>
</evidence>
<protein>
    <submittedName>
        <fullName evidence="2">Uncharacterized protein</fullName>
    </submittedName>
</protein>
<feature type="signal peptide" evidence="1">
    <location>
        <begin position="1"/>
        <end position="18"/>
    </location>
</feature>
<evidence type="ECO:0000313" key="3">
    <source>
        <dbReference type="Proteomes" id="UP000192596"/>
    </source>
</evidence>
<comment type="caution">
    <text evidence="2">The sequence shown here is derived from an EMBL/GenBank/DDBJ whole genome shotgun (WGS) entry which is preliminary data.</text>
</comment>
<dbReference type="OrthoDB" id="3828405at2759"/>
<proteinExistence type="predicted"/>
<dbReference type="InParanoid" id="A0A1V8SQM3"/>
<dbReference type="EMBL" id="NAJO01000031">
    <property type="protein sequence ID" value="OQO01370.1"/>
    <property type="molecule type" value="Genomic_DNA"/>
</dbReference>
<feature type="chain" id="PRO_5012799797" evidence="1">
    <location>
        <begin position="19"/>
        <end position="70"/>
    </location>
</feature>
<keyword evidence="3" id="KW-1185">Reference proteome</keyword>
<dbReference type="AlphaFoldDB" id="A0A1V8SQM3"/>
<gene>
    <name evidence="2" type="ORF">B0A48_12925</name>
</gene>
<keyword evidence="1" id="KW-0732">Signal</keyword>
<reference evidence="3" key="1">
    <citation type="submission" date="2017-03" db="EMBL/GenBank/DDBJ databases">
        <title>Genomes of endolithic fungi from Antarctica.</title>
        <authorList>
            <person name="Coleine C."/>
            <person name="Masonjones S."/>
            <person name="Stajich J.E."/>
        </authorList>
    </citation>
    <scope>NUCLEOTIDE SEQUENCE [LARGE SCALE GENOMIC DNA]</scope>
    <source>
        <strain evidence="3">CCFEE 5527</strain>
    </source>
</reference>
<dbReference type="Proteomes" id="UP000192596">
    <property type="component" value="Unassembled WGS sequence"/>
</dbReference>
<organism evidence="2 3">
    <name type="scientific">Cryoendolithus antarcticus</name>
    <dbReference type="NCBI Taxonomy" id="1507870"/>
    <lineage>
        <taxon>Eukaryota</taxon>
        <taxon>Fungi</taxon>
        <taxon>Dikarya</taxon>
        <taxon>Ascomycota</taxon>
        <taxon>Pezizomycotina</taxon>
        <taxon>Dothideomycetes</taxon>
        <taxon>Dothideomycetidae</taxon>
        <taxon>Cladosporiales</taxon>
        <taxon>Cladosporiaceae</taxon>
        <taxon>Cryoendolithus</taxon>
    </lineage>
</organism>
<sequence>MKLFALFFAALSAFTVSATAPADWGKGTCARLHPNVQNAIEKFCNYGYNPKTPILTGENAAQNGQRYGNA</sequence>